<keyword evidence="2 5" id="KW-0812">Transmembrane</keyword>
<protein>
    <submittedName>
        <fullName evidence="7">Peptide/nickel transport system permease protein</fullName>
    </submittedName>
</protein>
<dbReference type="PANTHER" id="PTHR43376">
    <property type="entry name" value="OLIGOPEPTIDE TRANSPORT SYSTEM PERMEASE PROTEIN"/>
    <property type="match status" value="1"/>
</dbReference>
<feature type="transmembrane region" description="Helical" evidence="5">
    <location>
        <begin position="294"/>
        <end position="317"/>
    </location>
</feature>
<feature type="transmembrane region" description="Helical" evidence="5">
    <location>
        <begin position="9"/>
        <end position="26"/>
    </location>
</feature>
<feature type="transmembrane region" description="Helical" evidence="5">
    <location>
        <begin position="137"/>
        <end position="170"/>
    </location>
</feature>
<keyword evidence="3 5" id="KW-1133">Transmembrane helix</keyword>
<keyword evidence="4 5" id="KW-0472">Membrane</keyword>
<evidence type="ECO:0000256" key="3">
    <source>
        <dbReference type="ARBA" id="ARBA00022989"/>
    </source>
</evidence>
<feature type="transmembrane region" description="Helical" evidence="5">
    <location>
        <begin position="101"/>
        <end position="125"/>
    </location>
</feature>
<dbReference type="GO" id="GO:0055085">
    <property type="term" value="P:transmembrane transport"/>
    <property type="evidence" value="ECO:0007669"/>
    <property type="project" value="InterPro"/>
</dbReference>
<dbReference type="GO" id="GO:0005886">
    <property type="term" value="C:plasma membrane"/>
    <property type="evidence" value="ECO:0007669"/>
    <property type="project" value="UniProtKB-SubCell"/>
</dbReference>
<keyword evidence="8" id="KW-1185">Reference proteome</keyword>
<reference evidence="7 8" key="1">
    <citation type="submission" date="2017-02" db="EMBL/GenBank/DDBJ databases">
        <authorList>
            <person name="Peterson S.W."/>
        </authorList>
    </citation>
    <scope>NUCLEOTIDE SEQUENCE [LARGE SCALE GENOMIC DNA]</scope>
    <source>
        <strain evidence="7 8">M1</strain>
    </source>
</reference>
<evidence type="ECO:0000256" key="2">
    <source>
        <dbReference type="ARBA" id="ARBA00022692"/>
    </source>
</evidence>
<dbReference type="Proteomes" id="UP000190285">
    <property type="component" value="Unassembled WGS sequence"/>
</dbReference>
<comment type="similarity">
    <text evidence="5">Belongs to the binding-protein-dependent transport system permease family.</text>
</comment>
<dbReference type="InterPro" id="IPR000515">
    <property type="entry name" value="MetI-like"/>
</dbReference>
<gene>
    <name evidence="7" type="ORF">SAMN02194393_03267</name>
</gene>
<feature type="transmembrane region" description="Helical" evidence="5">
    <location>
        <begin position="190"/>
        <end position="212"/>
    </location>
</feature>
<keyword evidence="5" id="KW-0813">Transport</keyword>
<evidence type="ECO:0000256" key="5">
    <source>
        <dbReference type="RuleBase" id="RU363032"/>
    </source>
</evidence>
<dbReference type="InterPro" id="IPR035906">
    <property type="entry name" value="MetI-like_sf"/>
</dbReference>
<dbReference type="AlphaFoldDB" id="A0A1T5LTN4"/>
<evidence type="ECO:0000313" key="7">
    <source>
        <dbReference type="EMBL" id="SKC79205.1"/>
    </source>
</evidence>
<comment type="subcellular location">
    <subcellularLocation>
        <location evidence="5">Cell membrane</location>
        <topology evidence="5">Multi-pass membrane protein</topology>
    </subcellularLocation>
    <subcellularLocation>
        <location evidence="1">Membrane</location>
        <topology evidence="1">Multi-pass membrane protein</topology>
    </subcellularLocation>
</comment>
<sequence>MKNSIFNKFFGYLLTLIFIITVNFFIPRLMPGDPFTYLSSDESGMSVNYSDAEVQKYKEYYGLDKPLRIQYLGYIRNILKGDLGYSIILNDKVTNIVFTRITWTLGIVIISIIISSLFGSLLGSVSAYNRNKLIDKMLYFVFMTISEIPGFIIGLIFLFFFAAYLNIFPLAGGITPFTDYKSTLELIKDILYHGILPTLSLSFINMGGFYLISRNSMINVLEKDYIVTANAKGLRISSIIFNHALRNALLPIITRMFLSLGKAIGGAVLIENVFRYPGLGTLMREAVFFRDYPLIQGIFLIMAVMVLMMNFMADMIYKKLDPRLR</sequence>
<feature type="transmembrane region" description="Helical" evidence="5">
    <location>
        <begin position="256"/>
        <end position="274"/>
    </location>
</feature>
<accession>A0A1T5LTN4</accession>
<evidence type="ECO:0000256" key="4">
    <source>
        <dbReference type="ARBA" id="ARBA00023136"/>
    </source>
</evidence>
<dbReference type="PANTHER" id="PTHR43376:SF1">
    <property type="entry name" value="OLIGOPEPTIDE TRANSPORT SYSTEM PERMEASE PROTEIN"/>
    <property type="match status" value="1"/>
</dbReference>
<dbReference type="STRING" id="36842.SAMN02194393_03267"/>
<proteinExistence type="inferred from homology"/>
<organism evidence="7 8">
    <name type="scientific">Maledivibacter halophilus</name>
    <dbReference type="NCBI Taxonomy" id="36842"/>
    <lineage>
        <taxon>Bacteria</taxon>
        <taxon>Bacillati</taxon>
        <taxon>Bacillota</taxon>
        <taxon>Clostridia</taxon>
        <taxon>Peptostreptococcales</taxon>
        <taxon>Caminicellaceae</taxon>
        <taxon>Maledivibacter</taxon>
    </lineage>
</organism>
<name>A0A1T5LTN4_9FIRM</name>
<dbReference type="Pfam" id="PF00528">
    <property type="entry name" value="BPD_transp_1"/>
    <property type="match status" value="1"/>
</dbReference>
<dbReference type="Gene3D" id="1.10.3720.10">
    <property type="entry name" value="MetI-like"/>
    <property type="match status" value="1"/>
</dbReference>
<evidence type="ECO:0000313" key="8">
    <source>
        <dbReference type="Proteomes" id="UP000190285"/>
    </source>
</evidence>
<dbReference type="EMBL" id="FUZT01000008">
    <property type="protein sequence ID" value="SKC79205.1"/>
    <property type="molecule type" value="Genomic_DNA"/>
</dbReference>
<dbReference type="PROSITE" id="PS50928">
    <property type="entry name" value="ABC_TM1"/>
    <property type="match status" value="1"/>
</dbReference>
<evidence type="ECO:0000256" key="1">
    <source>
        <dbReference type="ARBA" id="ARBA00004141"/>
    </source>
</evidence>
<dbReference type="CDD" id="cd06261">
    <property type="entry name" value="TM_PBP2"/>
    <property type="match status" value="1"/>
</dbReference>
<feature type="domain" description="ABC transmembrane type-1" evidence="6">
    <location>
        <begin position="101"/>
        <end position="313"/>
    </location>
</feature>
<evidence type="ECO:0000259" key="6">
    <source>
        <dbReference type="PROSITE" id="PS50928"/>
    </source>
</evidence>
<dbReference type="SUPFAM" id="SSF161098">
    <property type="entry name" value="MetI-like"/>
    <property type="match status" value="1"/>
</dbReference>
<dbReference type="RefSeq" id="WP_079493041.1">
    <property type="nucleotide sequence ID" value="NZ_FUZT01000008.1"/>
</dbReference>